<dbReference type="Proteomes" id="UP000230292">
    <property type="component" value="Unassembled WGS sequence"/>
</dbReference>
<dbReference type="EMBL" id="PFGC01000041">
    <property type="protein sequence ID" value="PIW36775.1"/>
    <property type="molecule type" value="Genomic_DNA"/>
</dbReference>
<comment type="caution">
    <text evidence="1">The sequence shown here is derived from an EMBL/GenBank/DDBJ whole genome shotgun (WGS) entry which is preliminary data.</text>
</comment>
<dbReference type="Gene3D" id="3.90.1640.30">
    <property type="match status" value="1"/>
</dbReference>
<dbReference type="AlphaFoldDB" id="A0A2M7H3G7"/>
<sequence>MLHPDFQEWVSTAKPAKVVLLYHWDCDGLASCALFINFFEEVSPATEIIIEHPTINRYFLVNEEFERIAAYGADAVVMMDFNAPLDTITRLEEGGLLFVFDNHAQTADIDRPGLQDTKYPSASMLINDYLMKPLSLVSVLGAVGDKEEAIRDEAEFWPQVREMMEESGLDWPGIMRLTKLVDTMYMLGDSRGMADTIDILRRDPKLVLTDARFVMNEQKISDELKRVLNQEPKTYIESADLVSFEFISEVSVLSEATRAKAREFADKVVLTWQSKGGLDMVYIRTRTDKIDCRKVTEFARGLGQNSGGKPEVAGIVLLDMTLSDFLPKVEKFLLDQLS</sequence>
<evidence type="ECO:0000313" key="2">
    <source>
        <dbReference type="Proteomes" id="UP000230292"/>
    </source>
</evidence>
<protein>
    <recommendedName>
        <fullName evidence="3">DHHA1 domain-containing protein</fullName>
    </recommendedName>
</protein>
<organism evidence="1 2">
    <name type="scientific">Candidatus Kerfeldbacteria bacterium CG15_BIG_FIL_POST_REV_8_21_14_020_45_12</name>
    <dbReference type="NCBI Taxonomy" id="2014247"/>
    <lineage>
        <taxon>Bacteria</taxon>
        <taxon>Candidatus Kerfeldiibacteriota</taxon>
    </lineage>
</organism>
<name>A0A2M7H3G7_9BACT</name>
<accession>A0A2M7H3G7</accession>
<evidence type="ECO:0008006" key="3">
    <source>
        <dbReference type="Google" id="ProtNLM"/>
    </source>
</evidence>
<gene>
    <name evidence="1" type="ORF">COW24_03760</name>
</gene>
<dbReference type="SUPFAM" id="SSF64182">
    <property type="entry name" value="DHH phosphoesterases"/>
    <property type="match status" value="1"/>
</dbReference>
<reference evidence="1 2" key="1">
    <citation type="submission" date="2017-09" db="EMBL/GenBank/DDBJ databases">
        <title>Depth-based differentiation of microbial function through sediment-hosted aquifers and enrichment of novel symbionts in the deep terrestrial subsurface.</title>
        <authorList>
            <person name="Probst A.J."/>
            <person name="Ladd B."/>
            <person name="Jarett J.K."/>
            <person name="Geller-Mcgrath D.E."/>
            <person name="Sieber C.M."/>
            <person name="Emerson J.B."/>
            <person name="Anantharaman K."/>
            <person name="Thomas B.C."/>
            <person name="Malmstrom R."/>
            <person name="Stieglmeier M."/>
            <person name="Klingl A."/>
            <person name="Woyke T."/>
            <person name="Ryan C.M."/>
            <person name="Banfield J.F."/>
        </authorList>
    </citation>
    <scope>NUCLEOTIDE SEQUENCE [LARGE SCALE GENOMIC DNA]</scope>
    <source>
        <strain evidence="1">CG15_BIG_FIL_POST_REV_8_21_14_020_45_12</strain>
    </source>
</reference>
<evidence type="ECO:0000313" key="1">
    <source>
        <dbReference type="EMBL" id="PIW36775.1"/>
    </source>
</evidence>
<proteinExistence type="predicted"/>
<dbReference type="InterPro" id="IPR038763">
    <property type="entry name" value="DHH_sf"/>
</dbReference>